<accession>A0ABW4C5R0</accession>
<sequence length="200" mass="22314">MKIKDDQKYDRLIQAAIALLATGGLANFSTTKVAKQAGIPQSNLYIYFKNKQALLDTVFQTTIHTQSVAVVAELDTAAPITIQLANSIKTLYRFSQEHPQIVATIQVLMADVQLKKHLHLKQDDHENQQIQTLLTDGLQAGILRSTDLNLIRYFLTRPVFNYAAGVQSGLYPDTAQGLTDLIQMIMGAILQPDVYQEWLS</sequence>
<dbReference type="PRINTS" id="PR00455">
    <property type="entry name" value="HTHTETR"/>
</dbReference>
<evidence type="ECO:0000259" key="3">
    <source>
        <dbReference type="PROSITE" id="PS50977"/>
    </source>
</evidence>
<gene>
    <name evidence="4" type="ORF">ACFQ5L_11940</name>
</gene>
<dbReference type="Gene3D" id="1.10.357.10">
    <property type="entry name" value="Tetracycline Repressor, domain 2"/>
    <property type="match status" value="1"/>
</dbReference>
<keyword evidence="1 2" id="KW-0238">DNA-binding</keyword>
<dbReference type="Pfam" id="PF00440">
    <property type="entry name" value="TetR_N"/>
    <property type="match status" value="1"/>
</dbReference>
<name>A0ABW4C5R0_9LACO</name>
<dbReference type="PANTHER" id="PTHR43479:SF11">
    <property type="entry name" value="ACREF_ENVCD OPERON REPRESSOR-RELATED"/>
    <property type="match status" value="1"/>
</dbReference>
<evidence type="ECO:0000256" key="2">
    <source>
        <dbReference type="PROSITE-ProRule" id="PRU00335"/>
    </source>
</evidence>
<protein>
    <submittedName>
        <fullName evidence="4">TetR/AcrR family transcriptional regulator</fullName>
    </submittedName>
</protein>
<keyword evidence="5" id="KW-1185">Reference proteome</keyword>
<evidence type="ECO:0000313" key="4">
    <source>
        <dbReference type="EMBL" id="MFD1421650.1"/>
    </source>
</evidence>
<feature type="DNA-binding region" description="H-T-H motif" evidence="2">
    <location>
        <begin position="29"/>
        <end position="48"/>
    </location>
</feature>
<dbReference type="InterPro" id="IPR001647">
    <property type="entry name" value="HTH_TetR"/>
</dbReference>
<dbReference type="EMBL" id="JBHTOJ010000044">
    <property type="protein sequence ID" value="MFD1421650.1"/>
    <property type="molecule type" value="Genomic_DNA"/>
</dbReference>
<organism evidence="4 5">
    <name type="scientific">Lactiplantibacillus songbeiensis</name>
    <dbReference type="NCBI Taxonomy" id="2559920"/>
    <lineage>
        <taxon>Bacteria</taxon>
        <taxon>Bacillati</taxon>
        <taxon>Bacillota</taxon>
        <taxon>Bacilli</taxon>
        <taxon>Lactobacillales</taxon>
        <taxon>Lactobacillaceae</taxon>
        <taxon>Lactiplantibacillus</taxon>
    </lineage>
</organism>
<dbReference type="RefSeq" id="WP_137635670.1">
    <property type="nucleotide sequence ID" value="NZ_BJDL01000025.1"/>
</dbReference>
<dbReference type="Proteomes" id="UP001597188">
    <property type="component" value="Unassembled WGS sequence"/>
</dbReference>
<dbReference type="InterPro" id="IPR009057">
    <property type="entry name" value="Homeodomain-like_sf"/>
</dbReference>
<comment type="caution">
    <text evidence="4">The sequence shown here is derived from an EMBL/GenBank/DDBJ whole genome shotgun (WGS) entry which is preliminary data.</text>
</comment>
<dbReference type="PROSITE" id="PS50977">
    <property type="entry name" value="HTH_TETR_2"/>
    <property type="match status" value="1"/>
</dbReference>
<feature type="domain" description="HTH tetR-type" evidence="3">
    <location>
        <begin position="6"/>
        <end position="66"/>
    </location>
</feature>
<reference evidence="5" key="1">
    <citation type="journal article" date="2019" name="Int. J. Syst. Evol. Microbiol.">
        <title>The Global Catalogue of Microorganisms (GCM) 10K type strain sequencing project: providing services to taxonomists for standard genome sequencing and annotation.</title>
        <authorList>
            <consortium name="The Broad Institute Genomics Platform"/>
            <consortium name="The Broad Institute Genome Sequencing Center for Infectious Disease"/>
            <person name="Wu L."/>
            <person name="Ma J."/>
        </authorList>
    </citation>
    <scope>NUCLEOTIDE SEQUENCE [LARGE SCALE GENOMIC DNA]</scope>
    <source>
        <strain evidence="5">CCM 8931</strain>
    </source>
</reference>
<evidence type="ECO:0000256" key="1">
    <source>
        <dbReference type="ARBA" id="ARBA00023125"/>
    </source>
</evidence>
<evidence type="ECO:0000313" key="5">
    <source>
        <dbReference type="Proteomes" id="UP001597188"/>
    </source>
</evidence>
<dbReference type="SUPFAM" id="SSF46689">
    <property type="entry name" value="Homeodomain-like"/>
    <property type="match status" value="1"/>
</dbReference>
<dbReference type="PANTHER" id="PTHR43479">
    <property type="entry name" value="ACREF/ENVCD OPERON REPRESSOR-RELATED"/>
    <property type="match status" value="1"/>
</dbReference>
<dbReference type="InterPro" id="IPR050624">
    <property type="entry name" value="HTH-type_Tx_Regulator"/>
</dbReference>
<proteinExistence type="predicted"/>